<dbReference type="PANTHER" id="PTHR42939">
    <property type="entry name" value="ABC TRANSPORTER ATP-BINDING PROTEIN ALBC-RELATED"/>
    <property type="match status" value="1"/>
</dbReference>
<dbReference type="PANTHER" id="PTHR42939:SF1">
    <property type="entry name" value="ABC TRANSPORTER ATP-BINDING PROTEIN ALBC-RELATED"/>
    <property type="match status" value="1"/>
</dbReference>
<evidence type="ECO:0000256" key="1">
    <source>
        <dbReference type="ARBA" id="ARBA00022448"/>
    </source>
</evidence>
<feature type="non-terminal residue" evidence="5">
    <location>
        <position position="67"/>
    </location>
</feature>
<dbReference type="AlphaFoldDB" id="A0A520KQ61"/>
<reference evidence="5 6" key="1">
    <citation type="journal article" date="2019" name="Nat. Microbiol.">
        <title>Wide diversity of methane and short-chain alkane metabolisms in uncultured archaea.</title>
        <authorList>
            <person name="Borrel G."/>
            <person name="Adam P.S."/>
            <person name="McKay L.J."/>
            <person name="Chen L.X."/>
            <person name="Sierra-Garcia I.N."/>
            <person name="Sieber C.M."/>
            <person name="Letourneur Q."/>
            <person name="Ghozlane A."/>
            <person name="Andersen G.L."/>
            <person name="Li W.J."/>
            <person name="Hallam S.J."/>
            <person name="Muyzer G."/>
            <person name="de Oliveira V.M."/>
            <person name="Inskeep W.P."/>
            <person name="Banfield J.F."/>
            <person name="Gribaldo S."/>
        </authorList>
    </citation>
    <scope>NUCLEOTIDE SEQUENCE [LARGE SCALE GENOMIC DNA]</scope>
    <source>
        <strain evidence="5">NM4</strain>
    </source>
</reference>
<gene>
    <name evidence="5" type="ORF">EF810_00615</name>
</gene>
<evidence type="ECO:0000256" key="2">
    <source>
        <dbReference type="ARBA" id="ARBA00022741"/>
    </source>
</evidence>
<keyword evidence="1" id="KW-0813">Transport</keyword>
<proteinExistence type="predicted"/>
<protein>
    <submittedName>
        <fullName evidence="5">ATP-binding cassette domain-containing protein</fullName>
    </submittedName>
</protein>
<keyword evidence="3 5" id="KW-0067">ATP-binding</keyword>
<organism evidence="5 6">
    <name type="scientific">Candidatus Methanodesulfokora washburnensis</name>
    <dbReference type="NCBI Taxonomy" id="2478471"/>
    <lineage>
        <taxon>Archaea</taxon>
        <taxon>Thermoproteota</taxon>
        <taxon>Candidatus Korarchaeia</taxon>
        <taxon>Candidatus Korarchaeia incertae sedis</taxon>
        <taxon>Candidatus Methanodesulfokora</taxon>
    </lineage>
</organism>
<comment type="caution">
    <text evidence="5">The sequence shown here is derived from an EMBL/GenBank/DDBJ whole genome shotgun (WGS) entry which is preliminary data.</text>
</comment>
<dbReference type="GO" id="GO:0005524">
    <property type="term" value="F:ATP binding"/>
    <property type="evidence" value="ECO:0007669"/>
    <property type="project" value="UniProtKB-KW"/>
</dbReference>
<keyword evidence="2" id="KW-0547">Nucleotide-binding</keyword>
<dbReference type="Gene3D" id="3.40.50.300">
    <property type="entry name" value="P-loop containing nucleotide triphosphate hydrolases"/>
    <property type="match status" value="1"/>
</dbReference>
<dbReference type="GO" id="GO:0016887">
    <property type="term" value="F:ATP hydrolysis activity"/>
    <property type="evidence" value="ECO:0007669"/>
    <property type="project" value="InterPro"/>
</dbReference>
<dbReference type="EMBL" id="RXII01000011">
    <property type="protein sequence ID" value="RZN63542.1"/>
    <property type="molecule type" value="Genomic_DNA"/>
</dbReference>
<dbReference type="InterPro" id="IPR051782">
    <property type="entry name" value="ABC_Transporter_VariousFunc"/>
</dbReference>
<evidence type="ECO:0000256" key="3">
    <source>
        <dbReference type="ARBA" id="ARBA00022840"/>
    </source>
</evidence>
<evidence type="ECO:0000313" key="6">
    <source>
        <dbReference type="Proteomes" id="UP000316217"/>
    </source>
</evidence>
<evidence type="ECO:0000313" key="5">
    <source>
        <dbReference type="EMBL" id="RZN63542.1"/>
    </source>
</evidence>
<dbReference type="Proteomes" id="UP000316217">
    <property type="component" value="Unassembled WGS sequence"/>
</dbReference>
<feature type="domain" description="ABC transporter" evidence="4">
    <location>
        <begin position="17"/>
        <end position="65"/>
    </location>
</feature>
<dbReference type="SUPFAM" id="SSF52540">
    <property type="entry name" value="P-loop containing nucleoside triphosphate hydrolases"/>
    <property type="match status" value="1"/>
</dbReference>
<sequence length="67" mass="7072">MLSVREISAGYGEGDVIKNVTFYVEGGEVYILLGPNGAGKTTTFRVIAGILPPSSGKVELLGSNIWE</sequence>
<name>A0A520KQ61_9CREN</name>
<dbReference type="InterPro" id="IPR003439">
    <property type="entry name" value="ABC_transporter-like_ATP-bd"/>
</dbReference>
<dbReference type="InterPro" id="IPR027417">
    <property type="entry name" value="P-loop_NTPase"/>
</dbReference>
<dbReference type="Pfam" id="PF00005">
    <property type="entry name" value="ABC_tran"/>
    <property type="match status" value="1"/>
</dbReference>
<evidence type="ECO:0000259" key="4">
    <source>
        <dbReference type="Pfam" id="PF00005"/>
    </source>
</evidence>
<accession>A0A520KQ61</accession>